<dbReference type="InterPro" id="IPR025709">
    <property type="entry name" value="Leu_tRNA-synth_edit"/>
</dbReference>
<dbReference type="Gene3D" id="1.10.730.10">
    <property type="entry name" value="Isoleucyl-tRNA Synthetase, Domain 1"/>
    <property type="match status" value="2"/>
</dbReference>
<dbReference type="InterPro" id="IPR001412">
    <property type="entry name" value="aa-tRNA-synth_I_CS"/>
</dbReference>
<evidence type="ECO:0000259" key="12">
    <source>
        <dbReference type="Pfam" id="PF08264"/>
    </source>
</evidence>
<keyword evidence="3 9" id="KW-0436">Ligase</keyword>
<keyword evidence="7 9" id="KW-0030">Aminoacyl-tRNA synthetase</keyword>
<evidence type="ECO:0000313" key="15">
    <source>
        <dbReference type="EMBL" id="HHS51753.1"/>
    </source>
</evidence>
<name>A0A7C6A8Y2_UNCW3</name>
<comment type="similarity">
    <text evidence="1 9 10">Belongs to the class-I aminoacyl-tRNA synthetase family.</text>
</comment>
<keyword evidence="5 9" id="KW-0067">ATP-binding</keyword>
<evidence type="ECO:0000256" key="5">
    <source>
        <dbReference type="ARBA" id="ARBA00022840"/>
    </source>
</evidence>
<dbReference type="PANTHER" id="PTHR43740:SF2">
    <property type="entry name" value="LEUCINE--TRNA LIGASE, MITOCHONDRIAL"/>
    <property type="match status" value="1"/>
</dbReference>
<comment type="caution">
    <text evidence="9">Lacks conserved residue(s) required for the propagation of feature annotation.</text>
</comment>
<dbReference type="FunFam" id="1.10.730.10:FF:000002">
    <property type="entry name" value="Leucine--tRNA ligase"/>
    <property type="match status" value="1"/>
</dbReference>
<evidence type="ECO:0000256" key="8">
    <source>
        <dbReference type="ARBA" id="ARBA00047469"/>
    </source>
</evidence>
<keyword evidence="4 9" id="KW-0547">Nucleotide-binding</keyword>
<dbReference type="EMBL" id="DTLI01000066">
    <property type="protein sequence ID" value="HHS51753.1"/>
    <property type="molecule type" value="Genomic_DNA"/>
</dbReference>
<dbReference type="Pfam" id="PF00133">
    <property type="entry name" value="tRNA-synt_1"/>
    <property type="match status" value="1"/>
</dbReference>
<feature type="domain" description="Methionyl/Leucyl tRNA synthetase" evidence="13">
    <location>
        <begin position="36"/>
        <end position="177"/>
    </location>
</feature>
<dbReference type="PRINTS" id="PR00985">
    <property type="entry name" value="TRNASYNTHLEU"/>
</dbReference>
<dbReference type="CDD" id="cd07958">
    <property type="entry name" value="Anticodon_Ia_Leu_BEm"/>
    <property type="match status" value="1"/>
</dbReference>
<evidence type="ECO:0000256" key="7">
    <source>
        <dbReference type="ARBA" id="ARBA00023146"/>
    </source>
</evidence>
<comment type="caution">
    <text evidence="15">The sequence shown here is derived from an EMBL/GenBank/DDBJ whole genome shotgun (WGS) entry which is preliminary data.</text>
</comment>
<evidence type="ECO:0000256" key="10">
    <source>
        <dbReference type="RuleBase" id="RU363035"/>
    </source>
</evidence>
<dbReference type="SUPFAM" id="SSF47323">
    <property type="entry name" value="Anticodon-binding domain of a subclass of class I aminoacyl-tRNA synthetases"/>
    <property type="match status" value="1"/>
</dbReference>
<dbReference type="GO" id="GO:0005829">
    <property type="term" value="C:cytosol"/>
    <property type="evidence" value="ECO:0007669"/>
    <property type="project" value="TreeGrafter"/>
</dbReference>
<feature type="domain" description="Aminoacyl-tRNA synthetase class Ia" evidence="11">
    <location>
        <begin position="423"/>
        <end position="625"/>
    </location>
</feature>
<dbReference type="NCBIfam" id="TIGR00396">
    <property type="entry name" value="leuS_bact"/>
    <property type="match status" value="1"/>
</dbReference>
<evidence type="ECO:0000259" key="13">
    <source>
        <dbReference type="Pfam" id="PF09334"/>
    </source>
</evidence>
<dbReference type="GO" id="GO:0004823">
    <property type="term" value="F:leucine-tRNA ligase activity"/>
    <property type="evidence" value="ECO:0007669"/>
    <property type="project" value="UniProtKB-UniRule"/>
</dbReference>
<protein>
    <recommendedName>
        <fullName evidence="9">Leucine--tRNA ligase</fullName>
        <ecNumber evidence="9">6.1.1.4</ecNumber>
    </recommendedName>
    <alternativeName>
        <fullName evidence="9">Leucyl-tRNA synthetase</fullName>
        <shortName evidence="9">LeuRS</shortName>
    </alternativeName>
</protein>
<dbReference type="GO" id="GO:0002161">
    <property type="term" value="F:aminoacyl-tRNA deacylase activity"/>
    <property type="evidence" value="ECO:0007669"/>
    <property type="project" value="InterPro"/>
</dbReference>
<dbReference type="Gene3D" id="3.10.20.590">
    <property type="match status" value="1"/>
</dbReference>
<dbReference type="Pfam" id="PF13603">
    <property type="entry name" value="tRNA-synt_1_2"/>
    <property type="match status" value="1"/>
</dbReference>
<feature type="domain" description="Methionyl/Valyl/Leucyl/Isoleucyl-tRNA synthetase anticodon-binding" evidence="12">
    <location>
        <begin position="670"/>
        <end position="790"/>
    </location>
</feature>
<dbReference type="GO" id="GO:0006429">
    <property type="term" value="P:leucyl-tRNA aminoacylation"/>
    <property type="evidence" value="ECO:0007669"/>
    <property type="project" value="UniProtKB-UniRule"/>
</dbReference>
<evidence type="ECO:0000259" key="11">
    <source>
        <dbReference type="Pfam" id="PF00133"/>
    </source>
</evidence>
<comment type="subcellular location">
    <subcellularLocation>
        <location evidence="9">Cytoplasm</location>
    </subcellularLocation>
</comment>
<feature type="short sequence motif" description="'HIGH' region" evidence="9">
    <location>
        <begin position="42"/>
        <end position="52"/>
    </location>
</feature>
<dbReference type="InterPro" id="IPR015413">
    <property type="entry name" value="Methionyl/Leucyl_tRNA_Synth"/>
</dbReference>
<sequence>METMEYKPQAIEAKWQRFWEEKGIFRTNPNPRRKYYVLVMYPYPSGDLHMGHVKNYVIGDVINRYRKMQGYDVLHPFGWDAFGLPAENAAIAHGIHPEKWTKENIDISKKNLKLMGIGYDWDAEVTTCEPDYYRWNQWLFLKFYERGLAYRKEAYVNWCPRCQTVLANEQVVDGHCYRSACAALVEKKKLVQWFFKITEYAQRLWDGLDKLPHWPENVKTMQRNWIGRSEGVEVNFILEHNGKKFPIFTTRPDTLYGVTFMALAPDAPLAETIARGTKYEKEVSEFITRILKRTEIERIAVGTEKEGVFTGRYAINPVNGDRVPIYIADFVLASYGTGMIMAVPAHDQRDFEFAKKYNIPIKVVINPPGGDLKPKTMTAAYTEEGIMVNSGQFSGLTNIQGIEQITDYLIAKGIGRRTVNYRLKDWLISRQRYWGTPIPMIHCEKCGIVPVPEKDLPVLLPKDVKDYKPKGKSVLAGVESFINTNCPNCGGKAKRDPDTMDTFVDSSWYFLRYCDPKNDKLPFDPKKVNQWMPVDEYIGGIEHACGHLIFFRFFTKVLYDMGMVAVDEPCDYLWMIGMVKWKGAVMSSSKQHGIWVGPFVEKHGADIARLTILFATPPEKEMDWSDELVTGVTRFIQRIHRLYENCRLSCKANPTKADLPNKQMSEAERRLYIRLNQTIKKVITDTESFQYNTAIAGLMEFLNDLYAFEDKKSQVFAFALNRFILLLAPFAPHLAEELWHQIGNQDTCFAETFPTYDESAISFDEMTIPIQINGKLRSKLVVPLGTTEEAIKKLAFEDKKVIEYTQGKKVLRIIYVPNKLLNIVTD</sequence>
<organism evidence="15">
    <name type="scientific">candidate division WOR-3 bacterium</name>
    <dbReference type="NCBI Taxonomy" id="2052148"/>
    <lineage>
        <taxon>Bacteria</taxon>
        <taxon>Bacteria division WOR-3</taxon>
    </lineage>
</organism>
<evidence type="ECO:0000259" key="14">
    <source>
        <dbReference type="Pfam" id="PF13603"/>
    </source>
</evidence>
<dbReference type="FunFam" id="3.40.50.620:FF:000003">
    <property type="entry name" value="Leucine--tRNA ligase"/>
    <property type="match status" value="1"/>
</dbReference>
<keyword evidence="6 9" id="KW-0648">Protein biosynthesis</keyword>
<dbReference type="InterPro" id="IPR009080">
    <property type="entry name" value="tRNAsynth_Ia_anticodon-bd"/>
</dbReference>
<evidence type="ECO:0000256" key="4">
    <source>
        <dbReference type="ARBA" id="ARBA00022741"/>
    </source>
</evidence>
<dbReference type="EC" id="6.1.1.4" evidence="9"/>
<evidence type="ECO:0000256" key="2">
    <source>
        <dbReference type="ARBA" id="ARBA00022490"/>
    </source>
</evidence>
<dbReference type="HAMAP" id="MF_00049_B">
    <property type="entry name" value="Leu_tRNA_synth_B"/>
    <property type="match status" value="1"/>
</dbReference>
<dbReference type="InterPro" id="IPR009008">
    <property type="entry name" value="Val/Leu/Ile-tRNA-synth_edit"/>
</dbReference>
<dbReference type="AlphaFoldDB" id="A0A7C6A8Y2"/>
<dbReference type="CDD" id="cd00812">
    <property type="entry name" value="LeuRS_core"/>
    <property type="match status" value="1"/>
</dbReference>
<dbReference type="InterPro" id="IPR002302">
    <property type="entry name" value="Leu-tRNA-ligase"/>
</dbReference>
<evidence type="ECO:0000256" key="6">
    <source>
        <dbReference type="ARBA" id="ARBA00022917"/>
    </source>
</evidence>
<dbReference type="Pfam" id="PF09334">
    <property type="entry name" value="tRNA-synt_1g"/>
    <property type="match status" value="1"/>
</dbReference>
<dbReference type="PROSITE" id="PS00178">
    <property type="entry name" value="AA_TRNA_LIGASE_I"/>
    <property type="match status" value="1"/>
</dbReference>
<dbReference type="InterPro" id="IPR013155">
    <property type="entry name" value="M/V/L/I-tRNA-synth_anticd-bd"/>
</dbReference>
<keyword evidence="2 9" id="KW-0963">Cytoplasm</keyword>
<dbReference type="InterPro" id="IPR014729">
    <property type="entry name" value="Rossmann-like_a/b/a_fold"/>
</dbReference>
<dbReference type="PANTHER" id="PTHR43740">
    <property type="entry name" value="LEUCYL-TRNA SYNTHETASE"/>
    <property type="match status" value="1"/>
</dbReference>
<evidence type="ECO:0000256" key="9">
    <source>
        <dbReference type="HAMAP-Rule" id="MF_00049"/>
    </source>
</evidence>
<dbReference type="Gene3D" id="3.40.50.620">
    <property type="entry name" value="HUPs"/>
    <property type="match status" value="2"/>
</dbReference>
<gene>
    <name evidence="9" type="primary">leuS</name>
    <name evidence="15" type="ORF">ENW73_02645</name>
</gene>
<feature type="domain" description="Leucyl-tRNA synthetase editing" evidence="14">
    <location>
        <begin position="223"/>
        <end position="409"/>
    </location>
</feature>
<comment type="catalytic activity">
    <reaction evidence="8 9">
        <text>tRNA(Leu) + L-leucine + ATP = L-leucyl-tRNA(Leu) + AMP + diphosphate</text>
        <dbReference type="Rhea" id="RHEA:11688"/>
        <dbReference type="Rhea" id="RHEA-COMP:9613"/>
        <dbReference type="Rhea" id="RHEA-COMP:9622"/>
        <dbReference type="ChEBI" id="CHEBI:30616"/>
        <dbReference type="ChEBI" id="CHEBI:33019"/>
        <dbReference type="ChEBI" id="CHEBI:57427"/>
        <dbReference type="ChEBI" id="CHEBI:78442"/>
        <dbReference type="ChEBI" id="CHEBI:78494"/>
        <dbReference type="ChEBI" id="CHEBI:456215"/>
        <dbReference type="EC" id="6.1.1.4"/>
    </reaction>
</comment>
<dbReference type="FunFam" id="3.40.50.620:FF:000056">
    <property type="entry name" value="Leucine--tRNA ligase"/>
    <property type="match status" value="1"/>
</dbReference>
<reference evidence="15" key="1">
    <citation type="journal article" date="2020" name="mSystems">
        <title>Genome- and Community-Level Interaction Insights into Carbon Utilization and Element Cycling Functions of Hydrothermarchaeota in Hydrothermal Sediment.</title>
        <authorList>
            <person name="Zhou Z."/>
            <person name="Liu Y."/>
            <person name="Xu W."/>
            <person name="Pan J."/>
            <person name="Luo Z.H."/>
            <person name="Li M."/>
        </authorList>
    </citation>
    <scope>NUCLEOTIDE SEQUENCE [LARGE SCALE GENOMIC DNA]</scope>
    <source>
        <strain evidence="15">SpSt-876</strain>
    </source>
</reference>
<dbReference type="GO" id="GO:0005524">
    <property type="term" value="F:ATP binding"/>
    <property type="evidence" value="ECO:0007669"/>
    <property type="project" value="UniProtKB-UniRule"/>
</dbReference>
<evidence type="ECO:0000256" key="3">
    <source>
        <dbReference type="ARBA" id="ARBA00022598"/>
    </source>
</evidence>
<dbReference type="SUPFAM" id="SSF50677">
    <property type="entry name" value="ValRS/IleRS/LeuRS editing domain"/>
    <property type="match status" value="1"/>
</dbReference>
<dbReference type="SUPFAM" id="SSF52374">
    <property type="entry name" value="Nucleotidylyl transferase"/>
    <property type="match status" value="1"/>
</dbReference>
<accession>A0A7C6A8Y2</accession>
<proteinExistence type="inferred from homology"/>
<dbReference type="Pfam" id="PF08264">
    <property type="entry name" value="Anticodon_1"/>
    <property type="match status" value="1"/>
</dbReference>
<dbReference type="InterPro" id="IPR002300">
    <property type="entry name" value="aa-tRNA-synth_Ia"/>
</dbReference>
<evidence type="ECO:0000256" key="1">
    <source>
        <dbReference type="ARBA" id="ARBA00005594"/>
    </source>
</evidence>